<evidence type="ECO:0000256" key="2">
    <source>
        <dbReference type="ARBA" id="ARBA00022679"/>
    </source>
</evidence>
<dbReference type="Gene3D" id="3.40.50.2000">
    <property type="entry name" value="Glycogen Phosphorylase B"/>
    <property type="match status" value="2"/>
</dbReference>
<evidence type="ECO:0000313" key="6">
    <source>
        <dbReference type="Proteomes" id="UP001528912"/>
    </source>
</evidence>
<feature type="domain" description="Glycosyltransferase subfamily 4-like N-terminal" evidence="4">
    <location>
        <begin position="16"/>
        <end position="140"/>
    </location>
</feature>
<dbReference type="Pfam" id="PF00534">
    <property type="entry name" value="Glycos_transf_1"/>
    <property type="match status" value="1"/>
</dbReference>
<evidence type="ECO:0000259" key="3">
    <source>
        <dbReference type="Pfam" id="PF00534"/>
    </source>
</evidence>
<protein>
    <submittedName>
        <fullName evidence="5">Glycosyltransferase family 4 protein</fullName>
    </submittedName>
</protein>
<dbReference type="SUPFAM" id="SSF53756">
    <property type="entry name" value="UDP-Glycosyltransferase/glycogen phosphorylase"/>
    <property type="match status" value="1"/>
</dbReference>
<dbReference type="CDD" id="cd03801">
    <property type="entry name" value="GT4_PimA-like"/>
    <property type="match status" value="1"/>
</dbReference>
<reference evidence="5 6" key="1">
    <citation type="submission" date="2023-03" db="EMBL/GenBank/DDBJ databases">
        <title>YIM 133296 draft genome.</title>
        <authorList>
            <person name="Xiong L."/>
        </authorList>
    </citation>
    <scope>NUCLEOTIDE SEQUENCE [LARGE SCALE GENOMIC DNA]</scope>
    <source>
        <strain evidence="5 6">YIM 133296</strain>
    </source>
</reference>
<evidence type="ECO:0000313" key="5">
    <source>
        <dbReference type="EMBL" id="MDF8266482.1"/>
    </source>
</evidence>
<dbReference type="Proteomes" id="UP001528912">
    <property type="component" value="Unassembled WGS sequence"/>
</dbReference>
<dbReference type="PANTHER" id="PTHR12526">
    <property type="entry name" value="GLYCOSYLTRANSFERASE"/>
    <property type="match status" value="1"/>
</dbReference>
<organism evidence="5 6">
    <name type="scientific">Luteipulveratus flavus</name>
    <dbReference type="NCBI Taxonomy" id="3031728"/>
    <lineage>
        <taxon>Bacteria</taxon>
        <taxon>Bacillati</taxon>
        <taxon>Actinomycetota</taxon>
        <taxon>Actinomycetes</taxon>
        <taxon>Micrococcales</taxon>
        <taxon>Dermacoccaceae</taxon>
        <taxon>Luteipulveratus</taxon>
    </lineage>
</organism>
<evidence type="ECO:0000259" key="4">
    <source>
        <dbReference type="Pfam" id="PF13439"/>
    </source>
</evidence>
<dbReference type="RefSeq" id="WP_277193695.1">
    <property type="nucleotide sequence ID" value="NZ_JAROAV010000057.1"/>
</dbReference>
<dbReference type="InterPro" id="IPR028098">
    <property type="entry name" value="Glyco_trans_4-like_N"/>
</dbReference>
<accession>A0ABT6CC42</accession>
<keyword evidence="6" id="KW-1185">Reference proteome</keyword>
<sequence>MTLRIVHVVCSDGFAGVERHIAVLAPELARLGCEVVVIGGDGPRMRATLDPAGVAWFPASSRGEAARWLARLGRLSLVHAHMTEAELVAVATRTVHRAPVVATRHFAAGRGSSAAARWVGRRIEGRLAGQLAISDYVARESGGATWTVHPGVPVQESRVPAAERDRTVLVVQRLEPEKSTRTAVDAWARSGLAEQGWRLRLAGEGSERASIEKDVADRGLGDTVELLGARDDVAELMRGGGILLAPTPREGLGLAVLEAMAAGLPVVASASGGHDETVGAVTPDNLFAPGDAETAGRLLRERASDLARRERDGDLLQRHQQAAFTVRRQAQETLRAYQQVLA</sequence>
<comment type="caution">
    <text evidence="5">The sequence shown here is derived from an EMBL/GenBank/DDBJ whole genome shotgun (WGS) entry which is preliminary data.</text>
</comment>
<dbReference type="InterPro" id="IPR001296">
    <property type="entry name" value="Glyco_trans_1"/>
</dbReference>
<feature type="domain" description="Glycosyl transferase family 1" evidence="3">
    <location>
        <begin position="160"/>
        <end position="305"/>
    </location>
</feature>
<keyword evidence="2" id="KW-0808">Transferase</keyword>
<evidence type="ECO:0000256" key="1">
    <source>
        <dbReference type="ARBA" id="ARBA00022676"/>
    </source>
</evidence>
<keyword evidence="1" id="KW-0328">Glycosyltransferase</keyword>
<gene>
    <name evidence="5" type="ORF">P4R38_19705</name>
</gene>
<proteinExistence type="predicted"/>
<name>A0ABT6CC42_9MICO</name>
<dbReference type="Pfam" id="PF13439">
    <property type="entry name" value="Glyco_transf_4"/>
    <property type="match status" value="1"/>
</dbReference>
<dbReference type="EMBL" id="JAROAV010000057">
    <property type="protein sequence ID" value="MDF8266482.1"/>
    <property type="molecule type" value="Genomic_DNA"/>
</dbReference>